<name>A0A6H5GHK8_9HEMI</name>
<proteinExistence type="predicted"/>
<dbReference type="Proteomes" id="UP000479000">
    <property type="component" value="Unassembled WGS sequence"/>
</dbReference>
<organism evidence="2 3">
    <name type="scientific">Nesidiocoris tenuis</name>
    <dbReference type="NCBI Taxonomy" id="355587"/>
    <lineage>
        <taxon>Eukaryota</taxon>
        <taxon>Metazoa</taxon>
        <taxon>Ecdysozoa</taxon>
        <taxon>Arthropoda</taxon>
        <taxon>Hexapoda</taxon>
        <taxon>Insecta</taxon>
        <taxon>Pterygota</taxon>
        <taxon>Neoptera</taxon>
        <taxon>Paraneoptera</taxon>
        <taxon>Hemiptera</taxon>
        <taxon>Heteroptera</taxon>
        <taxon>Panheteroptera</taxon>
        <taxon>Cimicomorpha</taxon>
        <taxon>Miridae</taxon>
        <taxon>Dicyphina</taxon>
        <taxon>Nesidiocoris</taxon>
    </lineage>
</organism>
<evidence type="ECO:0000313" key="3">
    <source>
        <dbReference type="Proteomes" id="UP000479000"/>
    </source>
</evidence>
<gene>
    <name evidence="2" type="ORF">NTEN_LOCUS8165</name>
</gene>
<evidence type="ECO:0000313" key="2">
    <source>
        <dbReference type="EMBL" id="CAB0002378.1"/>
    </source>
</evidence>
<keyword evidence="3" id="KW-1185">Reference proteome</keyword>
<dbReference type="EMBL" id="CADCXU010012001">
    <property type="protein sequence ID" value="CAB0002378.1"/>
    <property type="molecule type" value="Genomic_DNA"/>
</dbReference>
<accession>A0A6H5GHK8</accession>
<feature type="region of interest" description="Disordered" evidence="1">
    <location>
        <begin position="118"/>
        <end position="141"/>
    </location>
</feature>
<sequence length="440" mass="49313">MKADEEEALTAETISSDGVLWHSRKFHHHSVNPRGYSKRSSGSRVQGGTKFEFLGHGEYDEQFHCEFEFLFHRYFDFDFEYPPMKFSSSSHSCGSNIGPHDGPCVNWPSHPTGCLGTGNKKWKSSNNNNNNNDYNRTSGRQSAKIHRLGKSEDSKANVFFLKACVIFQAIISQVKLKSECRLNFHALASVIRANARPTVRHDAYTRRLFRFDSLDGQVKPKGCFKICAVCSLTFTALIACKKTSSIRDSMVRKVIDVCTPFCSLTPGGSGNTMALQANPVSGRRLFAQQKARRVHQGKRSEYYGSLCHHKGPSGADPRQDAKSVYLIDEKGFGKNPTEKSQPSGLFSLADQLDHDRRQPTSLRIEYESCRGFKVLTRTGGVRPEILSNCQSTGDAKLRTANRRPEGWRAKRGLDEACFSSPRSGHPVITYIKGVYKIPRL</sequence>
<dbReference type="AlphaFoldDB" id="A0A6H5GHK8"/>
<evidence type="ECO:0000256" key="1">
    <source>
        <dbReference type="SAM" id="MobiDB-lite"/>
    </source>
</evidence>
<reference evidence="2 3" key="1">
    <citation type="submission" date="2020-02" db="EMBL/GenBank/DDBJ databases">
        <authorList>
            <person name="Ferguson B K."/>
        </authorList>
    </citation>
    <scope>NUCLEOTIDE SEQUENCE [LARGE SCALE GENOMIC DNA]</scope>
</reference>
<protein>
    <submittedName>
        <fullName evidence="2">Uncharacterized protein</fullName>
    </submittedName>
</protein>